<gene>
    <name evidence="1" type="ORF">CYY_008523</name>
</gene>
<comment type="caution">
    <text evidence="1">The sequence shown here is derived from an EMBL/GenBank/DDBJ whole genome shotgun (WGS) entry which is preliminary data.</text>
</comment>
<evidence type="ECO:0000313" key="2">
    <source>
        <dbReference type="Proteomes" id="UP000695562"/>
    </source>
</evidence>
<feature type="non-terminal residue" evidence="1">
    <location>
        <position position="1"/>
    </location>
</feature>
<dbReference type="InterPro" id="IPR045727">
    <property type="entry name" value="DUF6081"/>
</dbReference>
<reference evidence="1" key="1">
    <citation type="submission" date="2020-01" db="EMBL/GenBank/DDBJ databases">
        <title>Development of genomics and gene disruption for Polysphondylium violaceum indicates a role for the polyketide synthase stlB in stalk morphogenesis.</title>
        <authorList>
            <person name="Narita B."/>
            <person name="Kawabe Y."/>
            <person name="Kin K."/>
            <person name="Saito T."/>
            <person name="Gibbs R."/>
            <person name="Kuspa A."/>
            <person name="Muzny D."/>
            <person name="Queller D."/>
            <person name="Richards S."/>
            <person name="Strassman J."/>
            <person name="Sucgang R."/>
            <person name="Worley K."/>
            <person name="Schaap P."/>
        </authorList>
    </citation>
    <scope>NUCLEOTIDE SEQUENCE</scope>
    <source>
        <strain evidence="1">QSvi11</strain>
    </source>
</reference>
<dbReference type="OrthoDB" id="2594567at2759"/>
<dbReference type="EMBL" id="AJWJ01000532">
    <property type="protein sequence ID" value="KAF2070166.1"/>
    <property type="molecule type" value="Genomic_DNA"/>
</dbReference>
<dbReference type="AlphaFoldDB" id="A0A8J4PV23"/>
<keyword evidence="2" id="KW-1185">Reference proteome</keyword>
<sequence length="135" mass="15520">VEEFHELTIVFSKPDKSIKWFVGKQQVFTVTKVGHHLPDAYQQYMFLDRGGDVQDVFPDDVNVAFGTFSLLDSTFPQSSPNKGLVRLSESLSEYRNPQYPEKLLDFFDEKSTISNRLFGQGSVFDIKNIKVYIKT</sequence>
<proteinExistence type="predicted"/>
<protein>
    <submittedName>
        <fullName evidence="1">Uncharacterized protein</fullName>
    </submittedName>
</protein>
<evidence type="ECO:0000313" key="1">
    <source>
        <dbReference type="EMBL" id="KAF2070166.1"/>
    </source>
</evidence>
<accession>A0A8J4PV23</accession>
<organism evidence="1 2">
    <name type="scientific">Polysphondylium violaceum</name>
    <dbReference type="NCBI Taxonomy" id="133409"/>
    <lineage>
        <taxon>Eukaryota</taxon>
        <taxon>Amoebozoa</taxon>
        <taxon>Evosea</taxon>
        <taxon>Eumycetozoa</taxon>
        <taxon>Dictyostelia</taxon>
        <taxon>Dictyosteliales</taxon>
        <taxon>Dictyosteliaceae</taxon>
        <taxon>Polysphondylium</taxon>
    </lineage>
</organism>
<dbReference type="Proteomes" id="UP000695562">
    <property type="component" value="Unassembled WGS sequence"/>
</dbReference>
<dbReference type="Pfam" id="PF19559">
    <property type="entry name" value="DUF6081"/>
    <property type="match status" value="1"/>
</dbReference>
<name>A0A8J4PV23_9MYCE</name>